<evidence type="ECO:0000313" key="2">
    <source>
        <dbReference type="EMBL" id="ROL54298.1"/>
    </source>
</evidence>
<name>A0A3N0Z8L2_ANAGA</name>
<dbReference type="Proteomes" id="UP000281406">
    <property type="component" value="Unassembled WGS sequence"/>
</dbReference>
<dbReference type="EMBL" id="RJVU01007007">
    <property type="protein sequence ID" value="ROL54298.1"/>
    <property type="molecule type" value="Genomic_DNA"/>
</dbReference>
<organism evidence="2 3">
    <name type="scientific">Anabarilius grahami</name>
    <name type="common">Kanglang fish</name>
    <name type="synonym">Barilius grahami</name>
    <dbReference type="NCBI Taxonomy" id="495550"/>
    <lineage>
        <taxon>Eukaryota</taxon>
        <taxon>Metazoa</taxon>
        <taxon>Chordata</taxon>
        <taxon>Craniata</taxon>
        <taxon>Vertebrata</taxon>
        <taxon>Euteleostomi</taxon>
        <taxon>Actinopterygii</taxon>
        <taxon>Neopterygii</taxon>
        <taxon>Teleostei</taxon>
        <taxon>Ostariophysi</taxon>
        <taxon>Cypriniformes</taxon>
        <taxon>Xenocyprididae</taxon>
        <taxon>Xenocypridinae</taxon>
        <taxon>Xenocypridinae incertae sedis</taxon>
        <taxon>Anabarilius</taxon>
    </lineage>
</organism>
<feature type="compositionally biased region" description="Basic and acidic residues" evidence="1">
    <location>
        <begin position="65"/>
        <end position="76"/>
    </location>
</feature>
<feature type="region of interest" description="Disordered" evidence="1">
    <location>
        <begin position="45"/>
        <end position="76"/>
    </location>
</feature>
<proteinExistence type="predicted"/>
<dbReference type="AlphaFoldDB" id="A0A3N0Z8L2"/>
<comment type="caution">
    <text evidence="2">The sequence shown here is derived from an EMBL/GenBank/DDBJ whole genome shotgun (WGS) entry which is preliminary data.</text>
</comment>
<feature type="region of interest" description="Disordered" evidence="1">
    <location>
        <begin position="1"/>
        <end position="31"/>
    </location>
</feature>
<keyword evidence="3" id="KW-1185">Reference proteome</keyword>
<evidence type="ECO:0000313" key="3">
    <source>
        <dbReference type="Proteomes" id="UP000281406"/>
    </source>
</evidence>
<evidence type="ECO:0000256" key="1">
    <source>
        <dbReference type="SAM" id="MobiDB-lite"/>
    </source>
</evidence>
<reference evidence="2 3" key="1">
    <citation type="submission" date="2018-10" db="EMBL/GenBank/DDBJ databases">
        <title>Genome assembly for a Yunnan-Guizhou Plateau 3E fish, Anabarilius grahami (Regan), and its evolutionary and genetic applications.</title>
        <authorList>
            <person name="Jiang W."/>
        </authorList>
    </citation>
    <scope>NUCLEOTIDE SEQUENCE [LARGE SCALE GENOMIC DNA]</scope>
    <source>
        <strain evidence="2">AG-KIZ</strain>
        <tissue evidence="2">Muscle</tissue>
    </source>
</reference>
<sequence length="76" mass="8402">MPIRQIKTRSPYVATHRPDENLPQHLSQMGPDPVGALYPWLTPLRRRGPGVSPQLDAKSVADTAKANERGCDDGRL</sequence>
<protein>
    <submittedName>
        <fullName evidence="2">Uncharacterized protein</fullName>
    </submittedName>
</protein>
<gene>
    <name evidence="2" type="ORF">DPX16_10721</name>
</gene>
<accession>A0A3N0Z8L2</accession>